<dbReference type="AlphaFoldDB" id="A0A0V0Q8G6"/>
<evidence type="ECO:0000313" key="2">
    <source>
        <dbReference type="Proteomes" id="UP000054937"/>
    </source>
</evidence>
<evidence type="ECO:0000313" key="1">
    <source>
        <dbReference type="EMBL" id="KRW98340.1"/>
    </source>
</evidence>
<name>A0A0V0Q8G6_PSEPJ</name>
<dbReference type="InParanoid" id="A0A0V0Q8G6"/>
<sequence>MCKEFGQFECNDIIKILFSKESFQFGFVQGIKTVLINKYGQSVANNQQDKENENEEENEIEEEGFNVNEYIDKLGIEDVFKQGENYFDAKRKNQNIIENLSNNYESTQNTFWDQETSSITTKFKKDVNQADRFFGKRLKRNIQTFQNVLNNLD</sequence>
<gene>
    <name evidence="1" type="ORF">PPERSA_02117</name>
</gene>
<organism evidence="1 2">
    <name type="scientific">Pseudocohnilembus persalinus</name>
    <name type="common">Ciliate</name>
    <dbReference type="NCBI Taxonomy" id="266149"/>
    <lineage>
        <taxon>Eukaryota</taxon>
        <taxon>Sar</taxon>
        <taxon>Alveolata</taxon>
        <taxon>Ciliophora</taxon>
        <taxon>Intramacronucleata</taxon>
        <taxon>Oligohymenophorea</taxon>
        <taxon>Scuticociliatia</taxon>
        <taxon>Philasterida</taxon>
        <taxon>Pseudocohnilembidae</taxon>
        <taxon>Pseudocohnilembus</taxon>
    </lineage>
</organism>
<protein>
    <submittedName>
        <fullName evidence="1">Uncharacterized protein</fullName>
    </submittedName>
</protein>
<accession>A0A0V0Q8G6</accession>
<comment type="caution">
    <text evidence="1">The sequence shown here is derived from an EMBL/GenBank/DDBJ whole genome shotgun (WGS) entry which is preliminary data.</text>
</comment>
<dbReference type="Proteomes" id="UP000054937">
    <property type="component" value="Unassembled WGS sequence"/>
</dbReference>
<reference evidence="1 2" key="1">
    <citation type="journal article" date="2015" name="Sci. Rep.">
        <title>Genome of the facultative scuticociliatosis pathogen Pseudocohnilembus persalinus provides insight into its virulence through horizontal gene transfer.</title>
        <authorList>
            <person name="Xiong J."/>
            <person name="Wang G."/>
            <person name="Cheng J."/>
            <person name="Tian M."/>
            <person name="Pan X."/>
            <person name="Warren A."/>
            <person name="Jiang C."/>
            <person name="Yuan D."/>
            <person name="Miao W."/>
        </authorList>
    </citation>
    <scope>NUCLEOTIDE SEQUENCE [LARGE SCALE GENOMIC DNA]</scope>
    <source>
        <strain evidence="1">36N120E</strain>
    </source>
</reference>
<proteinExistence type="predicted"/>
<keyword evidence="2" id="KW-1185">Reference proteome</keyword>
<dbReference type="EMBL" id="LDAU01000254">
    <property type="protein sequence ID" value="KRW98340.1"/>
    <property type="molecule type" value="Genomic_DNA"/>
</dbReference>